<protein>
    <submittedName>
        <fullName evidence="2">Uncharacterized protein</fullName>
    </submittedName>
</protein>
<name>A0A6J5Y159_PRUAR</name>
<accession>A0A6J5Y159</accession>
<organism evidence="2 3">
    <name type="scientific">Prunus armeniaca</name>
    <name type="common">Apricot</name>
    <name type="synonym">Armeniaca vulgaris</name>
    <dbReference type="NCBI Taxonomy" id="36596"/>
    <lineage>
        <taxon>Eukaryota</taxon>
        <taxon>Viridiplantae</taxon>
        <taxon>Streptophyta</taxon>
        <taxon>Embryophyta</taxon>
        <taxon>Tracheophyta</taxon>
        <taxon>Spermatophyta</taxon>
        <taxon>Magnoliopsida</taxon>
        <taxon>eudicotyledons</taxon>
        <taxon>Gunneridae</taxon>
        <taxon>Pentapetalae</taxon>
        <taxon>rosids</taxon>
        <taxon>fabids</taxon>
        <taxon>Rosales</taxon>
        <taxon>Rosaceae</taxon>
        <taxon>Amygdaloideae</taxon>
        <taxon>Amygdaleae</taxon>
        <taxon>Prunus</taxon>
    </lineage>
</organism>
<reference evidence="3" key="1">
    <citation type="journal article" date="2020" name="Genome Biol.">
        <title>Gamete binning: chromosome-level and haplotype-resolved genome assembly enabled by high-throughput single-cell sequencing of gamete genomes.</title>
        <authorList>
            <person name="Campoy J.A."/>
            <person name="Sun H."/>
            <person name="Goel M."/>
            <person name="Jiao W.-B."/>
            <person name="Folz-Donahue K."/>
            <person name="Wang N."/>
            <person name="Rubio M."/>
            <person name="Liu C."/>
            <person name="Kukat C."/>
            <person name="Ruiz D."/>
            <person name="Huettel B."/>
            <person name="Schneeberger K."/>
        </authorList>
    </citation>
    <scope>NUCLEOTIDE SEQUENCE [LARGE SCALE GENOMIC DNA]</scope>
    <source>
        <strain evidence="3">cv. Rojo Pasion</strain>
    </source>
</reference>
<keyword evidence="3" id="KW-1185">Reference proteome</keyword>
<dbReference type="EMBL" id="CAEKKB010000008">
    <property type="protein sequence ID" value="CAB4319679.1"/>
    <property type="molecule type" value="Genomic_DNA"/>
</dbReference>
<feature type="chain" id="PRO_5026911980" evidence="1">
    <location>
        <begin position="17"/>
        <end position="100"/>
    </location>
</feature>
<gene>
    <name evidence="2" type="ORF">ORAREDHAP_LOCUS47239</name>
</gene>
<proteinExistence type="predicted"/>
<feature type="signal peptide" evidence="1">
    <location>
        <begin position="1"/>
        <end position="16"/>
    </location>
</feature>
<keyword evidence="1" id="KW-0732">Signal</keyword>
<evidence type="ECO:0000256" key="1">
    <source>
        <dbReference type="SAM" id="SignalP"/>
    </source>
</evidence>
<dbReference type="AlphaFoldDB" id="A0A6J5Y159"/>
<evidence type="ECO:0000313" key="2">
    <source>
        <dbReference type="EMBL" id="CAB4319679.1"/>
    </source>
</evidence>
<sequence>MGVSIALKCFWAVSGGVELGGMCLEGGSGSQGPIEQRTRDSGDWSLCATVICRMWRQVRDVSGRVEGGGVSSVLWVGLRGGVNSGEGSVAAGGGGEGGNW</sequence>
<evidence type="ECO:0000313" key="3">
    <source>
        <dbReference type="Proteomes" id="UP000507245"/>
    </source>
</evidence>
<dbReference type="Proteomes" id="UP000507245">
    <property type="component" value="Unassembled WGS sequence"/>
</dbReference>